<organism evidence="3">
    <name type="scientific">marine metagenome</name>
    <dbReference type="NCBI Taxonomy" id="408172"/>
    <lineage>
        <taxon>unclassified sequences</taxon>
        <taxon>metagenomes</taxon>
        <taxon>ecological metagenomes</taxon>
    </lineage>
</organism>
<sequence>MQSRSPKWKMFNSKKTSRRSFLKLSAASLSTASIGTIACFNTTSTTREAKTTQIPTKTRAPEKTTSTTTKKVGGETYSKFGETLRRTGNIFGDDIFDPHRTKTTQILDQQSLVYSKLLDYVDQGTGILTTDLATTLPEQPDLQTFVFQINPEAKWHDRAPVNGRPVRAQDVKYSIERQINGDASYVRQSHWSLIDTIETPDEQTLKIHLTQAHVGMLERFADASSLIVAPEVRHH</sequence>
<accession>A0A382D1N6</accession>
<evidence type="ECO:0000259" key="2">
    <source>
        <dbReference type="Pfam" id="PF00496"/>
    </source>
</evidence>
<dbReference type="InterPro" id="IPR006311">
    <property type="entry name" value="TAT_signal"/>
</dbReference>
<feature type="domain" description="Solute-binding protein family 5" evidence="2">
    <location>
        <begin position="130"/>
        <end position="228"/>
    </location>
</feature>
<dbReference type="GO" id="GO:0015833">
    <property type="term" value="P:peptide transport"/>
    <property type="evidence" value="ECO:0007669"/>
    <property type="project" value="TreeGrafter"/>
</dbReference>
<dbReference type="Pfam" id="PF00496">
    <property type="entry name" value="SBP_bac_5"/>
    <property type="match status" value="1"/>
</dbReference>
<dbReference type="AlphaFoldDB" id="A0A382D1N6"/>
<reference evidence="3" key="1">
    <citation type="submission" date="2018-05" db="EMBL/GenBank/DDBJ databases">
        <authorList>
            <person name="Lanie J.A."/>
            <person name="Ng W.-L."/>
            <person name="Kazmierczak K.M."/>
            <person name="Andrzejewski T.M."/>
            <person name="Davidsen T.M."/>
            <person name="Wayne K.J."/>
            <person name="Tettelin H."/>
            <person name="Glass J.I."/>
            <person name="Rusch D."/>
            <person name="Podicherti R."/>
            <person name="Tsui H.-C.T."/>
            <person name="Winkler M.E."/>
        </authorList>
    </citation>
    <scope>NUCLEOTIDE SEQUENCE</scope>
</reference>
<dbReference type="GO" id="GO:1904680">
    <property type="term" value="F:peptide transmembrane transporter activity"/>
    <property type="evidence" value="ECO:0007669"/>
    <property type="project" value="TreeGrafter"/>
</dbReference>
<feature type="non-terminal residue" evidence="3">
    <location>
        <position position="235"/>
    </location>
</feature>
<gene>
    <name evidence="3" type="ORF">METZ01_LOCUS185194</name>
</gene>
<evidence type="ECO:0000256" key="1">
    <source>
        <dbReference type="SAM" id="MobiDB-lite"/>
    </source>
</evidence>
<dbReference type="Gene3D" id="3.40.190.10">
    <property type="entry name" value="Periplasmic binding protein-like II"/>
    <property type="match status" value="1"/>
</dbReference>
<feature type="region of interest" description="Disordered" evidence="1">
    <location>
        <begin position="49"/>
        <end position="72"/>
    </location>
</feature>
<name>A0A382D1N6_9ZZZZ</name>
<dbReference type="PROSITE" id="PS51318">
    <property type="entry name" value="TAT"/>
    <property type="match status" value="1"/>
</dbReference>
<dbReference type="EMBL" id="UINC01037204">
    <property type="protein sequence ID" value="SVB32340.1"/>
    <property type="molecule type" value="Genomic_DNA"/>
</dbReference>
<dbReference type="InterPro" id="IPR039424">
    <property type="entry name" value="SBP_5"/>
</dbReference>
<evidence type="ECO:0000313" key="3">
    <source>
        <dbReference type="EMBL" id="SVB32340.1"/>
    </source>
</evidence>
<dbReference type="SUPFAM" id="SSF53850">
    <property type="entry name" value="Periplasmic binding protein-like II"/>
    <property type="match status" value="1"/>
</dbReference>
<proteinExistence type="predicted"/>
<protein>
    <recommendedName>
        <fullName evidence="2">Solute-binding protein family 5 domain-containing protein</fullName>
    </recommendedName>
</protein>
<dbReference type="PANTHER" id="PTHR30290">
    <property type="entry name" value="PERIPLASMIC BINDING COMPONENT OF ABC TRANSPORTER"/>
    <property type="match status" value="1"/>
</dbReference>
<dbReference type="InterPro" id="IPR000914">
    <property type="entry name" value="SBP_5_dom"/>
</dbReference>